<feature type="region of interest" description="Disordered" evidence="1">
    <location>
        <begin position="197"/>
        <end position="232"/>
    </location>
</feature>
<feature type="transmembrane region" description="Helical" evidence="2">
    <location>
        <begin position="178"/>
        <end position="194"/>
    </location>
</feature>
<dbReference type="PANTHER" id="PTHR35275:SF1">
    <property type="entry name" value="OS07G0585900 PROTEIN"/>
    <property type="match status" value="1"/>
</dbReference>
<evidence type="ECO:0008006" key="5">
    <source>
        <dbReference type="Google" id="ProtNLM"/>
    </source>
</evidence>
<keyword evidence="2" id="KW-1133">Transmembrane helix</keyword>
<sequence>MCSPFSCGSFKNQKDDIDELPSPCSTTPNRSKRGRSYSKRRDSKNPYANQGLDKFNALLAELEEKKQKIYTQKGSEDISFIYFKDSSNCNDWKPIIAKVKKQENSSTNYNAKDDQITKYSEAQNMHEIEASASFDEVPQPKEELISRKRPKNWRQIFGDFPVTIVLILLVLIMYGRSFAILCTILGWYLVPLIKDKSSSSTSKRPKKRNDIVKDGSSSASSSPKSVLSGPAENTFGLHAYRKNW</sequence>
<reference evidence="3 4" key="1">
    <citation type="submission" date="2024-11" db="EMBL/GenBank/DDBJ databases">
        <title>A near-complete genome assembly of Cinchona calisaya.</title>
        <authorList>
            <person name="Lian D.C."/>
            <person name="Zhao X.W."/>
            <person name="Wei L."/>
        </authorList>
    </citation>
    <scope>NUCLEOTIDE SEQUENCE [LARGE SCALE GENOMIC DNA]</scope>
    <source>
        <tissue evidence="3">Nenye</tissue>
    </source>
</reference>
<keyword evidence="2" id="KW-0472">Membrane</keyword>
<accession>A0ABD2YDK6</accession>
<evidence type="ECO:0000313" key="4">
    <source>
        <dbReference type="Proteomes" id="UP001630127"/>
    </source>
</evidence>
<evidence type="ECO:0000313" key="3">
    <source>
        <dbReference type="EMBL" id="KAL3505051.1"/>
    </source>
</evidence>
<keyword evidence="4" id="KW-1185">Reference proteome</keyword>
<evidence type="ECO:0000256" key="1">
    <source>
        <dbReference type="SAM" id="MobiDB-lite"/>
    </source>
</evidence>
<organism evidence="3 4">
    <name type="scientific">Cinchona calisaya</name>
    <dbReference type="NCBI Taxonomy" id="153742"/>
    <lineage>
        <taxon>Eukaryota</taxon>
        <taxon>Viridiplantae</taxon>
        <taxon>Streptophyta</taxon>
        <taxon>Embryophyta</taxon>
        <taxon>Tracheophyta</taxon>
        <taxon>Spermatophyta</taxon>
        <taxon>Magnoliopsida</taxon>
        <taxon>eudicotyledons</taxon>
        <taxon>Gunneridae</taxon>
        <taxon>Pentapetalae</taxon>
        <taxon>asterids</taxon>
        <taxon>lamiids</taxon>
        <taxon>Gentianales</taxon>
        <taxon>Rubiaceae</taxon>
        <taxon>Cinchonoideae</taxon>
        <taxon>Cinchoneae</taxon>
        <taxon>Cinchona</taxon>
    </lineage>
</organism>
<name>A0ABD2YDK6_9GENT</name>
<dbReference type="Proteomes" id="UP001630127">
    <property type="component" value="Unassembled WGS sequence"/>
</dbReference>
<feature type="compositionally biased region" description="Low complexity" evidence="1">
    <location>
        <begin position="214"/>
        <end position="231"/>
    </location>
</feature>
<dbReference type="InterPro" id="IPR045880">
    <property type="entry name" value="ZCF37"/>
</dbReference>
<proteinExistence type="predicted"/>
<evidence type="ECO:0000256" key="2">
    <source>
        <dbReference type="SAM" id="Phobius"/>
    </source>
</evidence>
<protein>
    <recommendedName>
        <fullName evidence="5">ZCF37</fullName>
    </recommendedName>
</protein>
<feature type="region of interest" description="Disordered" evidence="1">
    <location>
        <begin position="1"/>
        <end position="49"/>
    </location>
</feature>
<dbReference type="AlphaFoldDB" id="A0ABD2YDK6"/>
<gene>
    <name evidence="3" type="ORF">ACH5RR_034892</name>
</gene>
<comment type="caution">
    <text evidence="3">The sequence shown here is derived from an EMBL/GenBank/DDBJ whole genome shotgun (WGS) entry which is preliminary data.</text>
</comment>
<dbReference type="EMBL" id="JBJUIK010000014">
    <property type="protein sequence ID" value="KAL3505051.1"/>
    <property type="molecule type" value="Genomic_DNA"/>
</dbReference>
<dbReference type="PANTHER" id="PTHR35275">
    <property type="entry name" value="ZCF37"/>
    <property type="match status" value="1"/>
</dbReference>
<keyword evidence="2" id="KW-0812">Transmembrane</keyword>